<evidence type="ECO:0000313" key="4">
    <source>
        <dbReference type="Proteomes" id="UP000605970"/>
    </source>
</evidence>
<keyword evidence="1" id="KW-0694">RNA-binding</keyword>
<evidence type="ECO:0000313" key="3">
    <source>
        <dbReference type="EMBL" id="KAF7634385.1"/>
    </source>
</evidence>
<dbReference type="Pfam" id="PF00076">
    <property type="entry name" value="RRM_1"/>
    <property type="match status" value="1"/>
</dbReference>
<name>A0A8S9ZM76_9BILA</name>
<keyword evidence="4" id="KW-1185">Reference proteome</keyword>
<dbReference type="InterPro" id="IPR000504">
    <property type="entry name" value="RRM_dom"/>
</dbReference>
<dbReference type="PROSITE" id="PS50102">
    <property type="entry name" value="RRM"/>
    <property type="match status" value="1"/>
</dbReference>
<dbReference type="Proteomes" id="UP000605970">
    <property type="component" value="Unassembled WGS sequence"/>
</dbReference>
<reference evidence="3" key="1">
    <citation type="journal article" date="2020" name="Ecol. Evol.">
        <title>Genome structure and content of the rice root-knot nematode (Meloidogyne graminicola).</title>
        <authorList>
            <person name="Phan N.T."/>
            <person name="Danchin E.G.J."/>
            <person name="Klopp C."/>
            <person name="Perfus-Barbeoch L."/>
            <person name="Kozlowski D.K."/>
            <person name="Koutsovoulos G.D."/>
            <person name="Lopez-Roques C."/>
            <person name="Bouchez O."/>
            <person name="Zahm M."/>
            <person name="Besnard G."/>
            <person name="Bellafiore S."/>
        </authorList>
    </citation>
    <scope>NUCLEOTIDE SEQUENCE</scope>
    <source>
        <strain evidence="3">VN-18</strain>
    </source>
</reference>
<dbReference type="SUPFAM" id="SSF54928">
    <property type="entry name" value="RNA-binding domain, RBD"/>
    <property type="match status" value="1"/>
</dbReference>
<evidence type="ECO:0000259" key="2">
    <source>
        <dbReference type="PROSITE" id="PS50102"/>
    </source>
</evidence>
<organism evidence="3 4">
    <name type="scientific">Meloidogyne graminicola</name>
    <dbReference type="NCBI Taxonomy" id="189291"/>
    <lineage>
        <taxon>Eukaryota</taxon>
        <taxon>Metazoa</taxon>
        <taxon>Ecdysozoa</taxon>
        <taxon>Nematoda</taxon>
        <taxon>Chromadorea</taxon>
        <taxon>Rhabditida</taxon>
        <taxon>Tylenchina</taxon>
        <taxon>Tylenchomorpha</taxon>
        <taxon>Tylenchoidea</taxon>
        <taxon>Meloidogynidae</taxon>
        <taxon>Meloidogyninae</taxon>
        <taxon>Meloidogyne</taxon>
    </lineage>
</organism>
<gene>
    <name evidence="3" type="ORF">Mgra_00006240</name>
</gene>
<dbReference type="InterPro" id="IPR012677">
    <property type="entry name" value="Nucleotide-bd_a/b_plait_sf"/>
</dbReference>
<dbReference type="AlphaFoldDB" id="A0A8S9ZM76"/>
<accession>A0A8S9ZM76</accession>
<proteinExistence type="predicted"/>
<dbReference type="Gene3D" id="3.30.70.330">
    <property type="match status" value="1"/>
</dbReference>
<protein>
    <submittedName>
        <fullName evidence="3">RRM domain-containing protein</fullName>
    </submittedName>
</protein>
<evidence type="ECO:0000256" key="1">
    <source>
        <dbReference type="PROSITE-ProRule" id="PRU00176"/>
    </source>
</evidence>
<feature type="domain" description="RRM" evidence="2">
    <location>
        <begin position="1"/>
        <end position="40"/>
    </location>
</feature>
<dbReference type="EMBL" id="JABEBT010000059">
    <property type="protein sequence ID" value="KAF7634385.1"/>
    <property type="molecule type" value="Genomic_DNA"/>
</dbReference>
<dbReference type="GO" id="GO:0003723">
    <property type="term" value="F:RNA binding"/>
    <property type="evidence" value="ECO:0007669"/>
    <property type="project" value="UniProtKB-UniRule"/>
</dbReference>
<dbReference type="OrthoDB" id="6730379at2759"/>
<comment type="caution">
    <text evidence="3">The sequence shown here is derived from an EMBL/GenBank/DDBJ whole genome shotgun (WGS) entry which is preliminary data.</text>
</comment>
<dbReference type="InterPro" id="IPR035979">
    <property type="entry name" value="RBD_domain_sf"/>
</dbReference>
<sequence length="78" mass="9145">FLQLFDQFGTLVGLTVFKGYAFVQFSEGSEADLAVSALNGYTWHCHYSWYWNNKGNEVFLFLDFFFLFFKKKGEGDFI</sequence>
<feature type="non-terminal residue" evidence="3">
    <location>
        <position position="1"/>
    </location>
</feature>